<proteinExistence type="inferred from homology"/>
<name>A0A8J9Z3F7_BRALA</name>
<sequence>MFTFRRRRNKMADFKHGLLGCFDNCGICIIGYFLPCVLAGQNAEKVGLGGCCMCGFLSLFMITGVFIVARTREETRHIHSIEGTFCNDVLLTFFCPFCVMVQTAQELDEGVGAQIIIRQ</sequence>
<feature type="transmembrane region" description="Helical" evidence="2">
    <location>
        <begin position="21"/>
        <end position="40"/>
    </location>
</feature>
<comment type="similarity">
    <text evidence="1">Belongs to the cornifelin family.</text>
</comment>
<dbReference type="AlphaFoldDB" id="A0A8J9Z3F7"/>
<keyword evidence="2" id="KW-0812">Transmembrane</keyword>
<dbReference type="EMBL" id="OV696700">
    <property type="protein sequence ID" value="CAH1246469.1"/>
    <property type="molecule type" value="Genomic_DNA"/>
</dbReference>
<evidence type="ECO:0000313" key="4">
    <source>
        <dbReference type="Proteomes" id="UP000838412"/>
    </source>
</evidence>
<evidence type="ECO:0000256" key="1">
    <source>
        <dbReference type="ARBA" id="ARBA00009024"/>
    </source>
</evidence>
<dbReference type="OrthoDB" id="1045822at2759"/>
<feature type="transmembrane region" description="Helical" evidence="2">
    <location>
        <begin position="46"/>
        <end position="69"/>
    </location>
</feature>
<dbReference type="Proteomes" id="UP000838412">
    <property type="component" value="Chromosome 15"/>
</dbReference>
<reference evidence="3" key="1">
    <citation type="submission" date="2022-01" db="EMBL/GenBank/DDBJ databases">
        <authorList>
            <person name="Braso-Vives M."/>
        </authorList>
    </citation>
    <scope>NUCLEOTIDE SEQUENCE</scope>
</reference>
<protein>
    <submittedName>
        <fullName evidence="3">PLAC8 protein</fullName>
    </submittedName>
</protein>
<dbReference type="NCBIfam" id="TIGR01571">
    <property type="entry name" value="A_thal_Cys_rich"/>
    <property type="match status" value="1"/>
</dbReference>
<gene>
    <name evidence="3" type="primary">PLAC8</name>
    <name evidence="3" type="ORF">BLAG_LOCUS8480</name>
</gene>
<dbReference type="Pfam" id="PF04749">
    <property type="entry name" value="PLAC8"/>
    <property type="match status" value="1"/>
</dbReference>
<dbReference type="PANTHER" id="PTHR15907">
    <property type="entry name" value="DUF614 FAMILY PROTEIN-RELATED"/>
    <property type="match status" value="1"/>
</dbReference>
<evidence type="ECO:0000313" key="3">
    <source>
        <dbReference type="EMBL" id="CAH1246469.1"/>
    </source>
</evidence>
<evidence type="ECO:0000256" key="2">
    <source>
        <dbReference type="SAM" id="Phobius"/>
    </source>
</evidence>
<organism evidence="3 4">
    <name type="scientific">Branchiostoma lanceolatum</name>
    <name type="common">Common lancelet</name>
    <name type="synonym">Amphioxus lanceolatum</name>
    <dbReference type="NCBI Taxonomy" id="7740"/>
    <lineage>
        <taxon>Eukaryota</taxon>
        <taxon>Metazoa</taxon>
        <taxon>Chordata</taxon>
        <taxon>Cephalochordata</taxon>
        <taxon>Leptocardii</taxon>
        <taxon>Amphioxiformes</taxon>
        <taxon>Branchiostomatidae</taxon>
        <taxon>Branchiostoma</taxon>
    </lineage>
</organism>
<keyword evidence="2" id="KW-0472">Membrane</keyword>
<dbReference type="InterPro" id="IPR006461">
    <property type="entry name" value="PLAC_motif_containing"/>
</dbReference>
<keyword evidence="4" id="KW-1185">Reference proteome</keyword>
<keyword evidence="2" id="KW-1133">Transmembrane helix</keyword>
<accession>A0A8J9Z3F7</accession>